<dbReference type="VGNC" id="VGNC:24042">
    <property type="gene designation" value="TFF2"/>
</dbReference>
<dbReference type="GO" id="GO:0030277">
    <property type="term" value="P:maintenance of gastrointestinal epithelium"/>
    <property type="evidence" value="ECO:0000318"/>
    <property type="project" value="GO_Central"/>
</dbReference>
<feature type="domain" description="P-type" evidence="9">
    <location>
        <begin position="158"/>
        <end position="201"/>
    </location>
</feature>
<dbReference type="SMR" id="F6QHI0"/>
<dbReference type="InterPro" id="IPR044913">
    <property type="entry name" value="P_trefoil_dom_sf"/>
</dbReference>
<dbReference type="Bgee" id="ENSECAG00000016409">
    <property type="expression patterns" value="Expressed in bone marrow and 6 other cell types or tissues"/>
</dbReference>
<feature type="disulfide bond" evidence="8">
    <location>
        <begin position="170"/>
        <end position="185"/>
    </location>
</feature>
<reference evidence="10" key="2">
    <citation type="submission" date="2025-08" db="UniProtKB">
        <authorList>
            <consortium name="Ensembl"/>
        </authorList>
    </citation>
    <scope>IDENTIFICATION</scope>
    <source>
        <strain evidence="10">Thoroughbred</strain>
    </source>
</reference>
<keyword evidence="4" id="KW-0677">Repeat</keyword>
<evidence type="ECO:0000256" key="4">
    <source>
        <dbReference type="ARBA" id="ARBA00022737"/>
    </source>
</evidence>
<dbReference type="HOGENOM" id="CLU_161058_0_0_1"/>
<evidence type="ECO:0000313" key="10">
    <source>
        <dbReference type="Ensembl" id="ENSECAP00000013999.2"/>
    </source>
</evidence>
<evidence type="ECO:0000256" key="6">
    <source>
        <dbReference type="ARBA" id="ARBA00043900"/>
    </source>
</evidence>
<dbReference type="Pfam" id="PF00088">
    <property type="entry name" value="Trefoil"/>
    <property type="match status" value="2"/>
</dbReference>
<dbReference type="FunFam" id="4.10.110.10:FF:000001">
    <property type="entry name" value="Trefoil factor 3"/>
    <property type="match status" value="1"/>
</dbReference>
<evidence type="ECO:0000256" key="2">
    <source>
        <dbReference type="ARBA" id="ARBA00022525"/>
    </source>
</evidence>
<evidence type="ECO:0000256" key="1">
    <source>
        <dbReference type="ARBA" id="ARBA00004613"/>
    </source>
</evidence>
<feature type="disulfide bond" evidence="8">
    <location>
        <begin position="121"/>
        <end position="136"/>
    </location>
</feature>
<feature type="disulfide bond" evidence="8">
    <location>
        <begin position="180"/>
        <end position="197"/>
    </location>
</feature>
<evidence type="ECO:0000313" key="12">
    <source>
        <dbReference type="VGNC" id="VGNC:24042"/>
    </source>
</evidence>
<dbReference type="GO" id="GO:0031723">
    <property type="term" value="F:CXCR4 chemokine receptor binding"/>
    <property type="evidence" value="ECO:0000318"/>
    <property type="project" value="GO_Central"/>
</dbReference>
<feature type="disulfide bond" evidence="8">
    <location>
        <begin position="160"/>
        <end position="186"/>
    </location>
</feature>
<dbReference type="PROSITE" id="PS00025">
    <property type="entry name" value="P_TREFOIL_1"/>
    <property type="match status" value="2"/>
</dbReference>
<name>F6QHI0_HORSE</name>
<protein>
    <recommendedName>
        <fullName evidence="7">Trefoil factor 2</fullName>
    </recommendedName>
</protein>
<dbReference type="InterPro" id="IPR017957">
    <property type="entry name" value="P_trefoil_CS"/>
</dbReference>
<evidence type="ECO:0000259" key="9">
    <source>
        <dbReference type="PROSITE" id="PS51448"/>
    </source>
</evidence>
<accession>F6QHI0</accession>
<comment type="caution">
    <text evidence="8">Lacks conserved residue(s) required for the propagation of feature annotation.</text>
</comment>
<proteinExistence type="predicted"/>
<dbReference type="PROSITE" id="PS51448">
    <property type="entry name" value="P_TREFOIL_2"/>
    <property type="match status" value="2"/>
</dbReference>
<dbReference type="CDD" id="cd00111">
    <property type="entry name" value="Trefoil"/>
    <property type="match status" value="2"/>
</dbReference>
<feature type="domain" description="P-type" evidence="9">
    <location>
        <begin position="108"/>
        <end position="152"/>
    </location>
</feature>
<gene>
    <name evidence="12" type="primary">TFF2</name>
</gene>
<keyword evidence="5 8" id="KW-1015">Disulfide bond</keyword>
<evidence type="ECO:0000256" key="7">
    <source>
        <dbReference type="ARBA" id="ARBA00044091"/>
    </source>
</evidence>
<dbReference type="SMART" id="SM00018">
    <property type="entry name" value="PD"/>
    <property type="match status" value="2"/>
</dbReference>
<dbReference type="InterPro" id="IPR000519">
    <property type="entry name" value="P_trefoil_dom"/>
</dbReference>
<reference evidence="10" key="3">
    <citation type="submission" date="2025-09" db="UniProtKB">
        <authorList>
            <consortium name="Ensembl"/>
        </authorList>
    </citation>
    <scope>IDENTIFICATION</scope>
    <source>
        <strain evidence="10">Thoroughbred</strain>
    </source>
</reference>
<dbReference type="GO" id="GO:0005615">
    <property type="term" value="C:extracellular space"/>
    <property type="evidence" value="ECO:0000318"/>
    <property type="project" value="GO_Central"/>
</dbReference>
<comment type="function">
    <text evidence="6">Inhibits gastrointestinal motility and gastric acid secretion. Could function as a structural component of gastric mucus, possibly by stabilizing glycoproteins in the mucus gel through interactions with carbohydrate side chains.</text>
</comment>
<dbReference type="AlphaFoldDB" id="F6QHI0"/>
<dbReference type="GO" id="GO:0060455">
    <property type="term" value="P:negative regulation of gastric acid secretion"/>
    <property type="evidence" value="ECO:0000318"/>
    <property type="project" value="GO_Central"/>
</dbReference>
<sequence>MGQLEERGWGRSPSSCSPSILTFSWGHLAICAPSFQKVSLLFFTNKIISAKPFQFLRRMLHSSNTGKTRLGSFPCGSRTDGGVRNVSREQVGSECGEWLTEGLSAAPCRCSRIEPNERDNCGFPGITSDQCFASGCCFNSSIRGVPWCFTPLPKQELEECVMEVSDRENCGYPGISPEECASRKCCFSDDITQVPWCFFPISVEDCHY</sequence>
<organism evidence="10 11">
    <name type="scientific">Equus caballus</name>
    <name type="common">Horse</name>
    <dbReference type="NCBI Taxonomy" id="9796"/>
    <lineage>
        <taxon>Eukaryota</taxon>
        <taxon>Metazoa</taxon>
        <taxon>Chordata</taxon>
        <taxon>Craniata</taxon>
        <taxon>Vertebrata</taxon>
        <taxon>Euteleostomi</taxon>
        <taxon>Mammalia</taxon>
        <taxon>Eutheria</taxon>
        <taxon>Laurasiatheria</taxon>
        <taxon>Perissodactyla</taxon>
        <taxon>Equidae</taxon>
        <taxon>Equus</taxon>
    </lineage>
</organism>
<evidence type="ECO:0000256" key="5">
    <source>
        <dbReference type="ARBA" id="ARBA00023157"/>
    </source>
</evidence>
<dbReference type="Proteomes" id="UP000002281">
    <property type="component" value="Chromosome 26"/>
</dbReference>
<dbReference type="PANTHER" id="PTHR13826">
    <property type="entry name" value="INTESTINAL TREFOIL FACTOR-RELATED"/>
    <property type="match status" value="1"/>
</dbReference>
<keyword evidence="2" id="KW-0964">Secreted</keyword>
<keyword evidence="11" id="KW-1185">Reference proteome</keyword>
<evidence type="ECO:0000256" key="8">
    <source>
        <dbReference type="PROSITE-ProRule" id="PRU00779"/>
    </source>
</evidence>
<dbReference type="InterPro" id="IPR017994">
    <property type="entry name" value="P_trefoil_chordata"/>
</dbReference>
<dbReference type="SUPFAM" id="SSF57492">
    <property type="entry name" value="Trefoil"/>
    <property type="match status" value="2"/>
</dbReference>
<comment type="subcellular location">
    <subcellularLocation>
        <location evidence="1">Secreted</location>
    </subcellularLocation>
</comment>
<dbReference type="PANTHER" id="PTHR13826:SF17">
    <property type="entry name" value="TREFOIL FACTOR 2"/>
    <property type="match status" value="1"/>
</dbReference>
<dbReference type="Gene3D" id="4.10.110.10">
    <property type="entry name" value="Spasmolytic Protein, domain 1"/>
    <property type="match status" value="2"/>
</dbReference>
<reference evidence="10 11" key="1">
    <citation type="journal article" date="2009" name="Science">
        <title>Genome sequence, comparative analysis, and population genetics of the domestic horse.</title>
        <authorList>
            <consortium name="Broad Institute Genome Sequencing Platform"/>
            <consortium name="Broad Institute Whole Genome Assembly Team"/>
            <person name="Wade C.M."/>
            <person name="Giulotto E."/>
            <person name="Sigurdsson S."/>
            <person name="Zoli M."/>
            <person name="Gnerre S."/>
            <person name="Imsland F."/>
            <person name="Lear T.L."/>
            <person name="Adelson D.L."/>
            <person name="Bailey E."/>
            <person name="Bellone R.R."/>
            <person name="Bloecker H."/>
            <person name="Distl O."/>
            <person name="Edgar R.C."/>
            <person name="Garber M."/>
            <person name="Leeb T."/>
            <person name="Mauceli E."/>
            <person name="MacLeod J.N."/>
            <person name="Penedo M.C.T."/>
            <person name="Raison J.M."/>
            <person name="Sharpe T."/>
            <person name="Vogel J."/>
            <person name="Andersson L."/>
            <person name="Antczak D.F."/>
            <person name="Biagi T."/>
            <person name="Binns M.M."/>
            <person name="Chowdhary B.P."/>
            <person name="Coleman S.J."/>
            <person name="Della Valle G."/>
            <person name="Fryc S."/>
            <person name="Guerin G."/>
            <person name="Hasegawa T."/>
            <person name="Hill E.W."/>
            <person name="Jurka J."/>
            <person name="Kiialainen A."/>
            <person name="Lindgren G."/>
            <person name="Liu J."/>
            <person name="Magnani E."/>
            <person name="Mickelson J.R."/>
            <person name="Murray J."/>
            <person name="Nergadze S.G."/>
            <person name="Onofrio R."/>
            <person name="Pedroni S."/>
            <person name="Piras M.F."/>
            <person name="Raudsepp T."/>
            <person name="Rocchi M."/>
            <person name="Roeed K.H."/>
            <person name="Ryder O.A."/>
            <person name="Searle S."/>
            <person name="Skow L."/>
            <person name="Swinburne J.E."/>
            <person name="Syvaenen A.C."/>
            <person name="Tozaki T."/>
            <person name="Valberg S.J."/>
            <person name="Vaudin M."/>
            <person name="White J.R."/>
            <person name="Zody M.C."/>
            <person name="Lander E.S."/>
            <person name="Lindblad-Toh K."/>
        </authorList>
    </citation>
    <scope>NUCLEOTIDE SEQUENCE [LARGE SCALE GENOMIC DNA]</scope>
    <source>
        <strain evidence="10 11">Thoroughbred</strain>
    </source>
</reference>
<evidence type="ECO:0000313" key="11">
    <source>
        <dbReference type="Proteomes" id="UP000002281"/>
    </source>
</evidence>
<dbReference type="GO" id="GO:0070098">
    <property type="term" value="P:chemokine-mediated signaling pathway"/>
    <property type="evidence" value="ECO:0000318"/>
    <property type="project" value="GO_Central"/>
</dbReference>
<feature type="disulfide bond" evidence="8">
    <location>
        <begin position="131"/>
        <end position="148"/>
    </location>
</feature>
<keyword evidence="3" id="KW-0732">Signal</keyword>
<dbReference type="GeneTree" id="ENSGT00940000161334"/>
<dbReference type="Ensembl" id="ENSECAT00000017251.4">
    <property type="protein sequence ID" value="ENSECAP00000013999.2"/>
    <property type="gene ID" value="ENSECAG00000016409.4"/>
</dbReference>
<dbReference type="FunFam" id="4.10.110.10:FF:000005">
    <property type="entry name" value="Trefoil factor 2"/>
    <property type="match status" value="1"/>
</dbReference>
<dbReference type="PRINTS" id="PR00680">
    <property type="entry name" value="PTREFOIL"/>
</dbReference>
<evidence type="ECO:0000256" key="3">
    <source>
        <dbReference type="ARBA" id="ARBA00022729"/>
    </source>
</evidence>